<dbReference type="Pfam" id="PF00595">
    <property type="entry name" value="PDZ"/>
    <property type="match status" value="1"/>
</dbReference>
<dbReference type="GeneID" id="103009541"/>
<keyword evidence="1" id="KW-0770">Synapse</keyword>
<dbReference type="InterPro" id="IPR036034">
    <property type="entry name" value="PDZ_sf"/>
</dbReference>
<dbReference type="RefSeq" id="XP_028024560.2">
    <property type="nucleotide sequence ID" value="XM_028168759.2"/>
</dbReference>
<keyword evidence="6" id="KW-1185">Reference proteome</keyword>
<dbReference type="GO" id="GO:0042734">
    <property type="term" value="C:presynaptic membrane"/>
    <property type="evidence" value="ECO:0007669"/>
    <property type="project" value="TreeGrafter"/>
</dbReference>
<feature type="compositionally biased region" description="Polar residues" evidence="3">
    <location>
        <begin position="408"/>
        <end position="417"/>
    </location>
</feature>
<evidence type="ECO:0000256" key="1">
    <source>
        <dbReference type="ARBA" id="ARBA00023018"/>
    </source>
</evidence>
<feature type="region of interest" description="Disordered" evidence="3">
    <location>
        <begin position="172"/>
        <end position="206"/>
    </location>
</feature>
<dbReference type="Gene3D" id="2.30.42.10">
    <property type="match status" value="1"/>
</dbReference>
<dbReference type="GO" id="GO:0030154">
    <property type="term" value="P:cell differentiation"/>
    <property type="evidence" value="ECO:0007669"/>
    <property type="project" value="UniProtKB-KW"/>
</dbReference>
<accession>A0A452CNH2</accession>
<evidence type="ECO:0000313" key="7">
    <source>
        <dbReference type="RefSeq" id="XP_028024560.2"/>
    </source>
</evidence>
<dbReference type="PANTHER" id="PTHR12157">
    <property type="entry name" value="REGULATING SYNAPTIC MEMBRANE EXOCYTOSIS PROTEIN"/>
    <property type="match status" value="1"/>
</dbReference>
<dbReference type="CDD" id="cd04031">
    <property type="entry name" value="C2A_RIM1alpha"/>
    <property type="match status" value="1"/>
</dbReference>
<feature type="compositionally biased region" description="Basic and acidic residues" evidence="3">
    <location>
        <begin position="566"/>
        <end position="579"/>
    </location>
</feature>
<dbReference type="InterPro" id="IPR001478">
    <property type="entry name" value="PDZ"/>
</dbReference>
<dbReference type="SUPFAM" id="SSF50156">
    <property type="entry name" value="PDZ domain-like"/>
    <property type="match status" value="1"/>
</dbReference>
<feature type="region of interest" description="Disordered" evidence="3">
    <location>
        <begin position="741"/>
        <end position="807"/>
    </location>
</feature>
<dbReference type="SUPFAM" id="SSF49562">
    <property type="entry name" value="C2 domain (Calcium/lipid-binding domain, CaLB)"/>
    <property type="match status" value="2"/>
</dbReference>
<evidence type="ECO:0000313" key="6">
    <source>
        <dbReference type="Proteomes" id="UP001652580"/>
    </source>
</evidence>
<feature type="domain" description="PDZ" evidence="5">
    <location>
        <begin position="79"/>
        <end position="165"/>
    </location>
</feature>
<proteinExistence type="predicted"/>
<dbReference type="PROSITE" id="PS50004">
    <property type="entry name" value="C2"/>
    <property type="match status" value="2"/>
</dbReference>
<dbReference type="AlphaFoldDB" id="A0A452CNH2"/>
<dbReference type="GO" id="GO:0008270">
    <property type="term" value="F:zinc ion binding"/>
    <property type="evidence" value="ECO:0007669"/>
    <property type="project" value="UniProtKB-KW"/>
</dbReference>
<dbReference type="CDD" id="cd04028">
    <property type="entry name" value="C2B_RIM1alpha"/>
    <property type="match status" value="1"/>
</dbReference>
<dbReference type="GO" id="GO:0050806">
    <property type="term" value="P:positive regulation of synaptic transmission"/>
    <property type="evidence" value="ECO:0007669"/>
    <property type="project" value="TreeGrafter"/>
</dbReference>
<dbReference type="GO" id="GO:2000300">
    <property type="term" value="P:regulation of synaptic vesicle exocytosis"/>
    <property type="evidence" value="ECO:0007669"/>
    <property type="project" value="TreeGrafter"/>
</dbReference>
<feature type="compositionally biased region" description="Basic and acidic residues" evidence="3">
    <location>
        <begin position="537"/>
        <end position="553"/>
    </location>
</feature>
<evidence type="ECO:0000259" key="4">
    <source>
        <dbReference type="PROSITE" id="PS50004"/>
    </source>
</evidence>
<evidence type="ECO:0000256" key="3">
    <source>
        <dbReference type="SAM" id="MobiDB-lite"/>
    </source>
</evidence>
<dbReference type="GO" id="GO:0042391">
    <property type="term" value="P:regulation of membrane potential"/>
    <property type="evidence" value="ECO:0007669"/>
    <property type="project" value="TreeGrafter"/>
</dbReference>
<dbReference type="InterPro" id="IPR000008">
    <property type="entry name" value="C2_dom"/>
</dbReference>
<dbReference type="Proteomes" id="UP001652580">
    <property type="component" value="Chromosome 14"/>
</dbReference>
<feature type="region of interest" description="Disordered" evidence="3">
    <location>
        <begin position="344"/>
        <end position="484"/>
    </location>
</feature>
<gene>
    <name evidence="7" type="primary">RIMS1</name>
</gene>
<sequence>MCAPGIPVSSEGWEDVRAADPEEGTMEAPRAGAGDLDYYWLDPATWHSRETSPISSHPVTWQPSKEGDRLIGRVILNKRTTMPKESGALLGLKVVGGKMTDLGRLGAFITKVKKGSLADVVGHLRAGDEVLEWNGKPLPGATNEEVYNIILESKSEPQVEIIVSRPIGDIPRIPESSHPPLESSSSSFESQKMERPSISVISPTSPGALKDAPQVLPGQLSVKLWYDKVGHQLIVNVLQATDLPPRVDGRPRNPYVKMYFLPDRSDKSKRRTKTVKKVLEPKWNQTFVYSHVHRRDFRERMLEITVWDQPRVQEEESEFLGEILIELETALLDDEPHWYKLQTHDESSLPLPQPSPFMPRRHVHGENASKKLQRSQRIGDSDISDYEVDDALGVVPPGYRSSARESKPSTLTVPEQQRATHHRSRSVSPHRGDDQGRPRSRLPNVPLQRSLDEIHPTRRSRSPTRHHDVSCSPVGHRPGDVDSQCLSEQDSELLMLPRAKRGRSAECLHTTSDLQPSLDRARSASTNCLRPDASLHSPERERGRWSPSLDRRRPPSPRIQIQHASPENDRHSRKSERSSTQKQTRKGTASDAERVHRQASPTQSPPADTAFGNPRGRQLPQAPVRSGSAEQASLVVEERTRQMKMKVHRFKQTTGSGSSRELDREQYSKYNVHTDQYRSCDSVSARSSDSDVSDVSAISRTSSTSFLSEQSERPRGRTRRMGTSGRAITKSTSVSGEMYTLEHNDGSQSDTAVGTVGTGGKKRRSSLSAKVVAIVSRRSRSTSQLSQTESGHKKLKSTIQRSTETGMAAEMRKMVRQPSRESTDGSINSYSSEGNLIFPGVRLGADSQFSDFLDGLGPAQLVGRQTLATPAMGDIQIGMEDKKGQLEVEVIRARSLTQKPGSKSTPAPYVKVYLLENGACIAKKKTRIARKTLDPLYQQSLVFDESPQGKVLQVIVWGDYGRMDHKCFMGVAQILLEELDLSSMVIGWYKLFPPSSLVEPTLTPLTRRASQSSLESSTGPPCIRS</sequence>
<feature type="region of interest" description="Disordered" evidence="3">
    <location>
        <begin position="516"/>
        <end position="632"/>
    </location>
</feature>
<comment type="subcellular location">
    <subcellularLocation>
        <location evidence="2">Synapse</location>
    </subcellularLocation>
</comment>
<feature type="domain" description="C2" evidence="4">
    <location>
        <begin position="871"/>
        <end position="989"/>
    </location>
</feature>
<dbReference type="CDD" id="cd06714">
    <property type="entry name" value="PDZ_RIM-like"/>
    <property type="match status" value="1"/>
</dbReference>
<organism evidence="6 7">
    <name type="scientific">Balaenoptera acutorostrata</name>
    <name type="common">Common minke whale</name>
    <name type="synonym">Balaena rostrata</name>
    <dbReference type="NCBI Taxonomy" id="9767"/>
    <lineage>
        <taxon>Eukaryota</taxon>
        <taxon>Metazoa</taxon>
        <taxon>Chordata</taxon>
        <taxon>Craniata</taxon>
        <taxon>Vertebrata</taxon>
        <taxon>Euteleostomi</taxon>
        <taxon>Mammalia</taxon>
        <taxon>Eutheria</taxon>
        <taxon>Laurasiatheria</taxon>
        <taxon>Artiodactyla</taxon>
        <taxon>Whippomorpha</taxon>
        <taxon>Cetacea</taxon>
        <taxon>Mysticeti</taxon>
        <taxon>Balaenopteridae</taxon>
        <taxon>Balaenoptera</taxon>
    </lineage>
</organism>
<dbReference type="GO" id="GO:0044325">
    <property type="term" value="F:transmembrane transporter binding"/>
    <property type="evidence" value="ECO:0007669"/>
    <property type="project" value="TreeGrafter"/>
</dbReference>
<name>A0A452CNH2_BALAC</name>
<dbReference type="GO" id="GO:0048788">
    <property type="term" value="C:cytoskeleton of presynaptic active zone"/>
    <property type="evidence" value="ECO:0007669"/>
    <property type="project" value="TreeGrafter"/>
</dbReference>
<dbReference type="InterPro" id="IPR035892">
    <property type="entry name" value="C2_domain_sf"/>
</dbReference>
<dbReference type="SMART" id="SM00239">
    <property type="entry name" value="C2"/>
    <property type="match status" value="2"/>
</dbReference>
<dbReference type="GO" id="GO:0048791">
    <property type="term" value="P:calcium ion-regulated exocytosis of neurotransmitter"/>
    <property type="evidence" value="ECO:0007669"/>
    <property type="project" value="TreeGrafter"/>
</dbReference>
<dbReference type="PANTHER" id="PTHR12157:SF18">
    <property type="entry name" value="REGULATING SYNAPTIC MEMBRANE EXOCYTOSIS PROTEIN 1"/>
    <property type="match status" value="1"/>
</dbReference>
<dbReference type="GO" id="GO:0031267">
    <property type="term" value="F:small GTPase binding"/>
    <property type="evidence" value="ECO:0007669"/>
    <property type="project" value="InterPro"/>
</dbReference>
<dbReference type="InterPro" id="IPR039032">
    <property type="entry name" value="Rim-like"/>
</dbReference>
<dbReference type="Pfam" id="PF00168">
    <property type="entry name" value="C2"/>
    <property type="match status" value="2"/>
</dbReference>
<dbReference type="Gene3D" id="2.60.40.150">
    <property type="entry name" value="C2 domain"/>
    <property type="match status" value="2"/>
</dbReference>
<evidence type="ECO:0000256" key="2">
    <source>
        <dbReference type="ARBA" id="ARBA00034103"/>
    </source>
</evidence>
<protein>
    <submittedName>
        <fullName evidence="7">Regulating synaptic membrane exocytosis protein 1 isoform X9</fullName>
    </submittedName>
</protein>
<dbReference type="PROSITE" id="PS50106">
    <property type="entry name" value="PDZ"/>
    <property type="match status" value="1"/>
</dbReference>
<feature type="domain" description="C2" evidence="4">
    <location>
        <begin position="216"/>
        <end position="339"/>
    </location>
</feature>
<reference evidence="7" key="1">
    <citation type="submission" date="2025-08" db="UniProtKB">
        <authorList>
            <consortium name="RefSeq"/>
        </authorList>
    </citation>
    <scope>IDENTIFICATION</scope>
</reference>
<feature type="compositionally biased region" description="Low complexity" evidence="3">
    <location>
        <begin position="174"/>
        <end position="190"/>
    </location>
</feature>
<dbReference type="GO" id="GO:0048167">
    <property type="term" value="P:regulation of synaptic plasticity"/>
    <property type="evidence" value="ECO:0007669"/>
    <property type="project" value="TreeGrafter"/>
</dbReference>
<feature type="region of interest" description="Disordered" evidence="3">
    <location>
        <begin position="676"/>
        <end position="728"/>
    </location>
</feature>
<dbReference type="SMART" id="SM00228">
    <property type="entry name" value="PDZ"/>
    <property type="match status" value="1"/>
</dbReference>
<evidence type="ECO:0000259" key="5">
    <source>
        <dbReference type="PROSITE" id="PS50106"/>
    </source>
</evidence>